<comment type="cofactor">
    <cofactor evidence="1 3">
        <name>pyridoxal 5'-phosphate</name>
        <dbReference type="ChEBI" id="CHEBI:597326"/>
    </cofactor>
</comment>
<gene>
    <name evidence="5" type="primary">ddcB</name>
    <name evidence="5" type="ORF">DFA_05752</name>
</gene>
<dbReference type="InterPro" id="IPR029066">
    <property type="entry name" value="PLP-binding_barrel"/>
</dbReference>
<evidence type="ECO:0000313" key="6">
    <source>
        <dbReference type="Proteomes" id="UP000007797"/>
    </source>
</evidence>
<dbReference type="AlphaFoldDB" id="F4PMH1"/>
<dbReference type="EMBL" id="GL883008">
    <property type="protein sequence ID" value="EGG23618.1"/>
    <property type="molecule type" value="Genomic_DNA"/>
</dbReference>
<accession>F4PMH1</accession>
<dbReference type="PRINTS" id="PR01182">
    <property type="entry name" value="ORNDCRBXLASE"/>
</dbReference>
<dbReference type="RefSeq" id="XP_004361469.1">
    <property type="nucleotide sequence ID" value="XM_004361412.1"/>
</dbReference>
<dbReference type="OMA" id="IPYFPGE"/>
<dbReference type="InterPro" id="IPR009006">
    <property type="entry name" value="Ala_racemase/Decarboxylase_C"/>
</dbReference>
<dbReference type="GO" id="GO:0008836">
    <property type="term" value="F:diaminopimelate decarboxylase activity"/>
    <property type="evidence" value="ECO:0007669"/>
    <property type="project" value="TreeGrafter"/>
</dbReference>
<dbReference type="PANTHER" id="PTHR43727:SF3">
    <property type="entry name" value="GROUP IV DECARBOXYLASE"/>
    <property type="match status" value="1"/>
</dbReference>
<evidence type="ECO:0000256" key="1">
    <source>
        <dbReference type="ARBA" id="ARBA00001933"/>
    </source>
</evidence>
<dbReference type="SUPFAM" id="SSF50621">
    <property type="entry name" value="Alanine racemase C-terminal domain-like"/>
    <property type="match status" value="1"/>
</dbReference>
<dbReference type="InterPro" id="IPR000183">
    <property type="entry name" value="Orn/DAP/Arg_de-COase"/>
</dbReference>
<dbReference type="GO" id="GO:0009089">
    <property type="term" value="P:lysine biosynthetic process via diaminopimelate"/>
    <property type="evidence" value="ECO:0007669"/>
    <property type="project" value="TreeGrafter"/>
</dbReference>
<dbReference type="STRING" id="1054147.F4PMH1"/>
<keyword evidence="2 3" id="KW-0663">Pyridoxal phosphate</keyword>
<evidence type="ECO:0000256" key="3">
    <source>
        <dbReference type="PIRSR" id="PIRSR600183-50"/>
    </source>
</evidence>
<evidence type="ECO:0000259" key="4">
    <source>
        <dbReference type="Pfam" id="PF02784"/>
    </source>
</evidence>
<dbReference type="PANTHER" id="PTHR43727">
    <property type="entry name" value="DIAMINOPIMELATE DECARBOXYLASE"/>
    <property type="match status" value="1"/>
</dbReference>
<dbReference type="PROSITE" id="PS00879">
    <property type="entry name" value="ODR_DC_2_2"/>
    <property type="match status" value="1"/>
</dbReference>
<dbReference type="InterPro" id="IPR022644">
    <property type="entry name" value="De-COase2_N"/>
</dbReference>
<feature type="modified residue" description="N6-(pyridoxal phosphate)lysine" evidence="3">
    <location>
        <position position="62"/>
    </location>
</feature>
<dbReference type="GO" id="GO:0006596">
    <property type="term" value="P:polyamine biosynthetic process"/>
    <property type="evidence" value="ECO:0007669"/>
    <property type="project" value="InterPro"/>
</dbReference>
<proteinExistence type="predicted"/>
<dbReference type="PRINTS" id="PR01179">
    <property type="entry name" value="ODADCRBXLASE"/>
</dbReference>
<dbReference type="FunFam" id="3.20.20.10:FF:000008">
    <property type="entry name" value="Ornithine decarboxylase"/>
    <property type="match status" value="1"/>
</dbReference>
<name>F4PMH1_CACFS</name>
<reference evidence="6" key="1">
    <citation type="journal article" date="2011" name="Genome Res.">
        <title>Phylogeny-wide analysis of social amoeba genomes highlights ancient origins for complex intercellular communication.</title>
        <authorList>
            <person name="Heidel A.J."/>
            <person name="Lawal H.M."/>
            <person name="Felder M."/>
            <person name="Schilde C."/>
            <person name="Helps N.R."/>
            <person name="Tunggal B."/>
            <person name="Rivero F."/>
            <person name="John U."/>
            <person name="Schleicher M."/>
            <person name="Eichinger L."/>
            <person name="Platzer M."/>
            <person name="Noegel A.A."/>
            <person name="Schaap P."/>
            <person name="Gloeckner G."/>
        </authorList>
    </citation>
    <scope>NUCLEOTIDE SEQUENCE [LARGE SCALE GENOMIC DNA]</scope>
    <source>
        <strain evidence="6">SH3</strain>
    </source>
</reference>
<dbReference type="GeneID" id="14875812"/>
<dbReference type="Gene3D" id="2.40.37.10">
    <property type="entry name" value="Lyase, Ornithine Decarboxylase, Chain A, domain 1"/>
    <property type="match status" value="1"/>
</dbReference>
<protein>
    <submittedName>
        <fullName evidence="5">Group IV decarboxylase</fullName>
    </submittedName>
</protein>
<evidence type="ECO:0000313" key="5">
    <source>
        <dbReference type="EMBL" id="EGG23618.1"/>
    </source>
</evidence>
<feature type="active site" description="Proton donor" evidence="3">
    <location>
        <position position="359"/>
    </location>
</feature>
<dbReference type="SUPFAM" id="SSF51419">
    <property type="entry name" value="PLP-binding barrel"/>
    <property type="match status" value="1"/>
</dbReference>
<dbReference type="Gene3D" id="3.20.20.10">
    <property type="entry name" value="Alanine racemase"/>
    <property type="match status" value="1"/>
</dbReference>
<dbReference type="Pfam" id="PF02784">
    <property type="entry name" value="Orn_Arg_deC_N"/>
    <property type="match status" value="1"/>
</dbReference>
<dbReference type="KEGG" id="dfa:DFA_05752"/>
<feature type="domain" description="Orn/DAP/Arg decarboxylase 2 N-terminal" evidence="4">
    <location>
        <begin position="58"/>
        <end position="288"/>
    </location>
</feature>
<dbReference type="InterPro" id="IPR022657">
    <property type="entry name" value="De-COase2_CS"/>
</dbReference>
<keyword evidence="6" id="KW-1185">Reference proteome</keyword>
<dbReference type="OrthoDB" id="5034579at2759"/>
<dbReference type="Proteomes" id="UP000007797">
    <property type="component" value="Unassembled WGS sequence"/>
</dbReference>
<sequence length="435" mass="48575">MDTTYSESVDCKQWKKDAMNLAIKNNIFGDEPLIMVYNLDHFRALAKESNDRFNGIQTMAVKSNPVMSLLKEAIKSGLGAEVASFGELKIAELAGFTPDKIIYDSPIKTIQELEYAINLGVVINVDNFQEMDRVVEIVEKLDEKKKSTLVIGIRVNPQVQAGKYADLSTGVPTSKFGIGLDDSRERIISYYTQYNWMRGVHLHVGSQGFEMYQTSDAVVKVMSLVKEINGLTNNQITHVNVGGGLSVNFDTEQDKPTFTDYSTHLKERIPELFDGSFTLISEFGRSYWAKCGVVISQVEYAKKSGGRDIAVVHAGANLYIRTIYQHPLWKLRVTVFDSTGVYQDGKDGASVMDLAGPCCFAADLLVKERLLPTINKGDYVMVHDSGAYFYSSYSHYNLRLAPPIFAVESVDGKTYDSIKQIKKGETIEQKIAFFS</sequence>
<organism evidence="5 6">
    <name type="scientific">Cavenderia fasciculata</name>
    <name type="common">Slime mold</name>
    <name type="synonym">Dictyostelium fasciculatum</name>
    <dbReference type="NCBI Taxonomy" id="261658"/>
    <lineage>
        <taxon>Eukaryota</taxon>
        <taxon>Amoebozoa</taxon>
        <taxon>Evosea</taxon>
        <taxon>Eumycetozoa</taxon>
        <taxon>Dictyostelia</taxon>
        <taxon>Acytosteliales</taxon>
        <taxon>Cavenderiaceae</taxon>
        <taxon>Cavenderia</taxon>
    </lineage>
</organism>
<dbReference type="InterPro" id="IPR002433">
    <property type="entry name" value="Orn_de-COase"/>
</dbReference>
<evidence type="ECO:0000256" key="2">
    <source>
        <dbReference type="ARBA" id="ARBA00022898"/>
    </source>
</evidence>